<evidence type="ECO:0000313" key="1">
    <source>
        <dbReference type="EMBL" id="KAF2106726.1"/>
    </source>
</evidence>
<sequence length="201" mass="22628">MAVCGIRAVSLGVLEYKACDLLFSHAQSCALIAHQSSHLYFERQVCHLMQTPSPVALLISPRCLAREHDEPGVDGYGKTLTWLFGRRMGAPTPATSEVITEIHVREITGALPSHPLFDRSPVLKQWREDWALSALVSRDVHQSVMSCLLEIGLSQIYAYSSGISYCFCRGRFRYTKDVRHCWHCHKCHEKESWIVANAISA</sequence>
<proteinExistence type="predicted"/>
<organism evidence="1 2">
    <name type="scientific">Lophiotrema nucula</name>
    <dbReference type="NCBI Taxonomy" id="690887"/>
    <lineage>
        <taxon>Eukaryota</taxon>
        <taxon>Fungi</taxon>
        <taxon>Dikarya</taxon>
        <taxon>Ascomycota</taxon>
        <taxon>Pezizomycotina</taxon>
        <taxon>Dothideomycetes</taxon>
        <taxon>Pleosporomycetidae</taxon>
        <taxon>Pleosporales</taxon>
        <taxon>Lophiotremataceae</taxon>
        <taxon>Lophiotrema</taxon>
    </lineage>
</organism>
<gene>
    <name evidence="1" type="ORF">BDV96DRAFT_607197</name>
</gene>
<dbReference type="Proteomes" id="UP000799770">
    <property type="component" value="Unassembled WGS sequence"/>
</dbReference>
<accession>A0A6A5YI25</accession>
<protein>
    <submittedName>
        <fullName evidence="1">Uncharacterized protein</fullName>
    </submittedName>
</protein>
<dbReference type="EMBL" id="ML977360">
    <property type="protein sequence ID" value="KAF2106726.1"/>
    <property type="molecule type" value="Genomic_DNA"/>
</dbReference>
<evidence type="ECO:0000313" key="2">
    <source>
        <dbReference type="Proteomes" id="UP000799770"/>
    </source>
</evidence>
<keyword evidence="2" id="KW-1185">Reference proteome</keyword>
<name>A0A6A5YI25_9PLEO</name>
<dbReference type="AlphaFoldDB" id="A0A6A5YI25"/>
<reference evidence="1" key="1">
    <citation type="journal article" date="2020" name="Stud. Mycol.">
        <title>101 Dothideomycetes genomes: a test case for predicting lifestyles and emergence of pathogens.</title>
        <authorList>
            <person name="Haridas S."/>
            <person name="Albert R."/>
            <person name="Binder M."/>
            <person name="Bloem J."/>
            <person name="Labutti K."/>
            <person name="Salamov A."/>
            <person name="Andreopoulos B."/>
            <person name="Baker S."/>
            <person name="Barry K."/>
            <person name="Bills G."/>
            <person name="Bluhm B."/>
            <person name="Cannon C."/>
            <person name="Castanera R."/>
            <person name="Culley D."/>
            <person name="Daum C."/>
            <person name="Ezra D."/>
            <person name="Gonzalez J."/>
            <person name="Henrissat B."/>
            <person name="Kuo A."/>
            <person name="Liang C."/>
            <person name="Lipzen A."/>
            <person name="Lutzoni F."/>
            <person name="Magnuson J."/>
            <person name="Mondo S."/>
            <person name="Nolan M."/>
            <person name="Ohm R."/>
            <person name="Pangilinan J."/>
            <person name="Park H.-J."/>
            <person name="Ramirez L."/>
            <person name="Alfaro M."/>
            <person name="Sun H."/>
            <person name="Tritt A."/>
            <person name="Yoshinaga Y."/>
            <person name="Zwiers L.-H."/>
            <person name="Turgeon B."/>
            <person name="Goodwin S."/>
            <person name="Spatafora J."/>
            <person name="Crous P."/>
            <person name="Grigoriev I."/>
        </authorList>
    </citation>
    <scope>NUCLEOTIDE SEQUENCE</scope>
    <source>
        <strain evidence="1">CBS 627.86</strain>
    </source>
</reference>